<sequence>MKTMASSSSSQHLWFSFSDVEEEDVKNQQMGWAVKSSKREPISIEAHEPTNYWANGSDLVSVQIHKALSRYGTARDSKTAVLRTSFIINNTPLASLSLYR</sequence>
<proteinExistence type="predicted"/>
<protein>
    <submittedName>
        <fullName evidence="1">Uncharacterized protein</fullName>
    </submittedName>
</protein>
<name>A0A7J6V3N3_THATH</name>
<evidence type="ECO:0000313" key="2">
    <source>
        <dbReference type="Proteomes" id="UP000554482"/>
    </source>
</evidence>
<dbReference type="EMBL" id="JABWDY010038811">
    <property type="protein sequence ID" value="KAF5179397.1"/>
    <property type="molecule type" value="Genomic_DNA"/>
</dbReference>
<accession>A0A7J6V3N3</accession>
<dbReference type="Proteomes" id="UP000554482">
    <property type="component" value="Unassembled WGS sequence"/>
</dbReference>
<organism evidence="1 2">
    <name type="scientific">Thalictrum thalictroides</name>
    <name type="common">Rue-anemone</name>
    <name type="synonym">Anemone thalictroides</name>
    <dbReference type="NCBI Taxonomy" id="46969"/>
    <lineage>
        <taxon>Eukaryota</taxon>
        <taxon>Viridiplantae</taxon>
        <taxon>Streptophyta</taxon>
        <taxon>Embryophyta</taxon>
        <taxon>Tracheophyta</taxon>
        <taxon>Spermatophyta</taxon>
        <taxon>Magnoliopsida</taxon>
        <taxon>Ranunculales</taxon>
        <taxon>Ranunculaceae</taxon>
        <taxon>Thalictroideae</taxon>
        <taxon>Thalictrum</taxon>
    </lineage>
</organism>
<dbReference type="AlphaFoldDB" id="A0A7J6V3N3"/>
<gene>
    <name evidence="1" type="ORF">FRX31_031012</name>
</gene>
<comment type="caution">
    <text evidence="1">The sequence shown here is derived from an EMBL/GenBank/DDBJ whole genome shotgun (WGS) entry which is preliminary data.</text>
</comment>
<reference evidence="1 2" key="1">
    <citation type="submission" date="2020-06" db="EMBL/GenBank/DDBJ databases">
        <title>Transcriptomic and genomic resources for Thalictrum thalictroides and T. hernandezii: Facilitating candidate gene discovery in an emerging model plant lineage.</title>
        <authorList>
            <person name="Arias T."/>
            <person name="Riano-Pachon D.M."/>
            <person name="Di Stilio V.S."/>
        </authorList>
    </citation>
    <scope>NUCLEOTIDE SEQUENCE [LARGE SCALE GENOMIC DNA]</scope>
    <source>
        <strain evidence="2">cv. WT478/WT964</strain>
        <tissue evidence="1">Leaves</tissue>
    </source>
</reference>
<evidence type="ECO:0000313" key="1">
    <source>
        <dbReference type="EMBL" id="KAF5179397.1"/>
    </source>
</evidence>
<keyword evidence="2" id="KW-1185">Reference proteome</keyword>